<sequence>MPQHELTAADHDRVYKLWDELAAFPSAEIDRAWRHLAETIAGWIGANTGFWVGTVRLLDGAAAEEDLLHGWRVKVVTFLHPPSEEEVQAAQRAVATRPPDLGMATVAAVRGSGRFRVHRLHDGFVDLEAFRETDYFKSHFVAFGVDDQLWVAAPISPQTEAYFVFNRSGPSRFTEADAALAGFALRGLNWFQRQLFYSHGLLVAQDPLTPTQRDVLQLLLSDKTEKEIAAEMGQSFHTTHTHVKDIFRKYNVKSRAGLMAVWLT</sequence>
<evidence type="ECO:0000256" key="1">
    <source>
        <dbReference type="ARBA" id="ARBA00023015"/>
    </source>
</evidence>
<dbReference type="PANTHER" id="PTHR44688:SF16">
    <property type="entry name" value="DNA-BINDING TRANSCRIPTIONAL ACTIVATOR DEVR_DOSR"/>
    <property type="match status" value="1"/>
</dbReference>
<accession>A0A5K7X8K9</accession>
<organism evidence="5 6">
    <name type="scientific">Lacipirellula parvula</name>
    <dbReference type="NCBI Taxonomy" id="2650471"/>
    <lineage>
        <taxon>Bacteria</taxon>
        <taxon>Pseudomonadati</taxon>
        <taxon>Planctomycetota</taxon>
        <taxon>Planctomycetia</taxon>
        <taxon>Pirellulales</taxon>
        <taxon>Lacipirellulaceae</taxon>
        <taxon>Lacipirellula</taxon>
    </lineage>
</organism>
<evidence type="ECO:0000256" key="3">
    <source>
        <dbReference type="ARBA" id="ARBA00023163"/>
    </source>
</evidence>
<dbReference type="AlphaFoldDB" id="A0A5K7X8K9"/>
<dbReference type="PANTHER" id="PTHR44688">
    <property type="entry name" value="DNA-BINDING TRANSCRIPTIONAL ACTIVATOR DEVR_DOSR"/>
    <property type="match status" value="1"/>
</dbReference>
<keyword evidence="3" id="KW-0804">Transcription</keyword>
<evidence type="ECO:0000256" key="2">
    <source>
        <dbReference type="ARBA" id="ARBA00023125"/>
    </source>
</evidence>
<proteinExistence type="predicted"/>
<feature type="domain" description="HTH luxR-type" evidence="4">
    <location>
        <begin position="201"/>
        <end position="264"/>
    </location>
</feature>
<protein>
    <recommendedName>
        <fullName evidence="4">HTH luxR-type domain-containing protein</fullName>
    </recommendedName>
</protein>
<dbReference type="RefSeq" id="WP_152098985.1">
    <property type="nucleotide sequence ID" value="NZ_AP021861.1"/>
</dbReference>
<dbReference type="SUPFAM" id="SSF46894">
    <property type="entry name" value="C-terminal effector domain of the bipartite response regulators"/>
    <property type="match status" value="1"/>
</dbReference>
<name>A0A5K7X8K9_9BACT</name>
<evidence type="ECO:0000259" key="4">
    <source>
        <dbReference type="PROSITE" id="PS50043"/>
    </source>
</evidence>
<dbReference type="InterPro" id="IPR016032">
    <property type="entry name" value="Sig_transdc_resp-reg_C-effctor"/>
</dbReference>
<dbReference type="EMBL" id="AP021861">
    <property type="protein sequence ID" value="BBO33144.1"/>
    <property type="molecule type" value="Genomic_DNA"/>
</dbReference>
<keyword evidence="1" id="KW-0805">Transcription regulation</keyword>
<keyword evidence="6" id="KW-1185">Reference proteome</keyword>
<dbReference type="SMART" id="SM00421">
    <property type="entry name" value="HTH_LUXR"/>
    <property type="match status" value="1"/>
</dbReference>
<dbReference type="GO" id="GO:0003677">
    <property type="term" value="F:DNA binding"/>
    <property type="evidence" value="ECO:0007669"/>
    <property type="project" value="UniProtKB-KW"/>
</dbReference>
<dbReference type="InterPro" id="IPR036388">
    <property type="entry name" value="WH-like_DNA-bd_sf"/>
</dbReference>
<dbReference type="Proteomes" id="UP000326837">
    <property type="component" value="Chromosome"/>
</dbReference>
<dbReference type="Pfam" id="PF00196">
    <property type="entry name" value="GerE"/>
    <property type="match status" value="1"/>
</dbReference>
<dbReference type="GO" id="GO:0006355">
    <property type="term" value="P:regulation of DNA-templated transcription"/>
    <property type="evidence" value="ECO:0007669"/>
    <property type="project" value="InterPro"/>
</dbReference>
<keyword evidence="2" id="KW-0238">DNA-binding</keyword>
<dbReference type="PROSITE" id="PS50043">
    <property type="entry name" value="HTH_LUXR_2"/>
    <property type="match status" value="1"/>
</dbReference>
<evidence type="ECO:0000313" key="6">
    <source>
        <dbReference type="Proteomes" id="UP000326837"/>
    </source>
</evidence>
<dbReference type="Gene3D" id="1.10.10.10">
    <property type="entry name" value="Winged helix-like DNA-binding domain superfamily/Winged helix DNA-binding domain"/>
    <property type="match status" value="1"/>
</dbReference>
<reference evidence="6" key="1">
    <citation type="submission" date="2019-10" db="EMBL/GenBank/DDBJ databases">
        <title>Lacipirellula parvula gen. nov., sp. nov., representing a lineage of planctomycetes widespread in freshwater anoxic habitats, and description of the family Lacipirellulaceae.</title>
        <authorList>
            <person name="Dedysh S.N."/>
            <person name="Kulichevskaya I.S."/>
            <person name="Beletsky A.V."/>
            <person name="Rakitin A.L."/>
            <person name="Mardanov A.V."/>
            <person name="Ivanova A.A."/>
            <person name="Saltykova V.X."/>
            <person name="Rijpstra W.I.C."/>
            <person name="Sinninghe Damste J.S."/>
            <person name="Ravin N.V."/>
        </authorList>
    </citation>
    <scope>NUCLEOTIDE SEQUENCE [LARGE SCALE GENOMIC DNA]</scope>
    <source>
        <strain evidence="6">PX69</strain>
    </source>
</reference>
<dbReference type="InterPro" id="IPR000792">
    <property type="entry name" value="Tscrpt_reg_LuxR_C"/>
</dbReference>
<gene>
    <name evidence="5" type="ORF">PLANPX_2756</name>
</gene>
<dbReference type="KEGG" id="lpav:PLANPX_2756"/>
<dbReference type="CDD" id="cd06170">
    <property type="entry name" value="LuxR_C_like"/>
    <property type="match status" value="1"/>
</dbReference>
<evidence type="ECO:0000313" key="5">
    <source>
        <dbReference type="EMBL" id="BBO33144.1"/>
    </source>
</evidence>